<dbReference type="EMBL" id="QSHM01000007">
    <property type="protein sequence ID" value="RHC13232.1"/>
    <property type="molecule type" value="Genomic_DNA"/>
</dbReference>
<dbReference type="Proteomes" id="UP000285844">
    <property type="component" value="Unassembled WGS sequence"/>
</dbReference>
<proteinExistence type="predicted"/>
<organism evidence="1 2">
    <name type="scientific">Lachnospira eligens</name>
    <dbReference type="NCBI Taxonomy" id="39485"/>
    <lineage>
        <taxon>Bacteria</taxon>
        <taxon>Bacillati</taxon>
        <taxon>Bacillota</taxon>
        <taxon>Clostridia</taxon>
        <taxon>Lachnospirales</taxon>
        <taxon>Lachnospiraceae</taxon>
        <taxon>Lachnospira</taxon>
    </lineage>
</organism>
<accession>A0A413YVV8</accession>
<gene>
    <name evidence="1" type="ORF">DW858_07830</name>
</gene>
<sequence length="87" mass="10704">MILIYIEIKKQNRFKDLLHKIFNRLENSLFNLFQKMPEKIIPTCLITWMEHYTDKRIAQLQHQIIRSKWQTIELEKAVNNIHSRQQI</sequence>
<evidence type="ECO:0000313" key="2">
    <source>
        <dbReference type="Proteomes" id="UP000285844"/>
    </source>
</evidence>
<name>A0A413YVV8_9FIRM</name>
<evidence type="ECO:0000313" key="1">
    <source>
        <dbReference type="EMBL" id="RHC13232.1"/>
    </source>
</evidence>
<protein>
    <submittedName>
        <fullName evidence="1">Uncharacterized protein</fullName>
    </submittedName>
</protein>
<reference evidence="1 2" key="1">
    <citation type="submission" date="2018-08" db="EMBL/GenBank/DDBJ databases">
        <title>A genome reference for cultivated species of the human gut microbiota.</title>
        <authorList>
            <person name="Zou Y."/>
            <person name="Xue W."/>
            <person name="Luo G."/>
        </authorList>
    </citation>
    <scope>NUCLEOTIDE SEQUENCE [LARGE SCALE GENOMIC DNA]</scope>
    <source>
        <strain evidence="1 2">AM37-3BH</strain>
    </source>
</reference>
<dbReference type="AlphaFoldDB" id="A0A413YVV8"/>
<comment type="caution">
    <text evidence="1">The sequence shown here is derived from an EMBL/GenBank/DDBJ whole genome shotgun (WGS) entry which is preliminary data.</text>
</comment>